<reference evidence="14" key="1">
    <citation type="submission" date="2024-04" db="EMBL/GenBank/DDBJ databases">
        <title>Salinicola lusitanus LLJ914,a marine bacterium isolated from the Okinawa Trough.</title>
        <authorList>
            <person name="Li J."/>
        </authorList>
    </citation>
    <scope>NUCLEOTIDE SEQUENCE [LARGE SCALE GENOMIC DNA]</scope>
</reference>
<dbReference type="InterPro" id="IPR003593">
    <property type="entry name" value="AAA+_ATPase"/>
</dbReference>
<evidence type="ECO:0000256" key="10">
    <source>
        <dbReference type="ARBA" id="ARBA00023319"/>
    </source>
</evidence>
<dbReference type="GO" id="GO:0006955">
    <property type="term" value="P:immune response"/>
    <property type="evidence" value="ECO:0007669"/>
    <property type="project" value="TreeGrafter"/>
</dbReference>
<proteinExistence type="predicted"/>
<dbReference type="InterPro" id="IPR013783">
    <property type="entry name" value="Ig-like_fold"/>
</dbReference>
<evidence type="ECO:0000256" key="11">
    <source>
        <dbReference type="SAM" id="Phobius"/>
    </source>
</evidence>
<name>A0AAW0NL90_9GOBI</name>
<dbReference type="Proteomes" id="UP001460270">
    <property type="component" value="Unassembled WGS sequence"/>
</dbReference>
<keyword evidence="2" id="KW-1003">Cell membrane</keyword>
<dbReference type="SUPFAM" id="SSF52540">
    <property type="entry name" value="P-loop containing nucleoside triphosphate hydrolases"/>
    <property type="match status" value="1"/>
</dbReference>
<dbReference type="InterPro" id="IPR007111">
    <property type="entry name" value="NACHT_NTPase"/>
</dbReference>
<evidence type="ECO:0000256" key="1">
    <source>
        <dbReference type="ARBA" id="ARBA00004251"/>
    </source>
</evidence>
<keyword evidence="10" id="KW-0393">Immunoglobulin domain</keyword>
<dbReference type="Gene3D" id="2.60.40.10">
    <property type="entry name" value="Immunoglobulins"/>
    <property type="match status" value="1"/>
</dbReference>
<dbReference type="PANTHER" id="PTHR25466">
    <property type="entry name" value="T-LYMPHOCYTE ACTIVATION ANTIGEN"/>
    <property type="match status" value="1"/>
</dbReference>
<evidence type="ECO:0000256" key="7">
    <source>
        <dbReference type="ARBA" id="ARBA00023157"/>
    </source>
</evidence>
<dbReference type="EMBL" id="JBBPFD010000015">
    <property type="protein sequence ID" value="KAK7896269.1"/>
    <property type="molecule type" value="Genomic_DNA"/>
</dbReference>
<keyword evidence="8" id="KW-0675">Receptor</keyword>
<dbReference type="InterPro" id="IPR036179">
    <property type="entry name" value="Ig-like_dom_sf"/>
</dbReference>
<keyword evidence="4" id="KW-0732">Signal</keyword>
<dbReference type="GO" id="GO:0042102">
    <property type="term" value="P:positive regulation of T cell proliferation"/>
    <property type="evidence" value="ECO:0007669"/>
    <property type="project" value="TreeGrafter"/>
</dbReference>
<gene>
    <name evidence="13" type="ORF">WMY93_021594</name>
</gene>
<dbReference type="GO" id="GO:0007166">
    <property type="term" value="P:cell surface receptor signaling pathway"/>
    <property type="evidence" value="ECO:0007669"/>
    <property type="project" value="TreeGrafter"/>
</dbReference>
<evidence type="ECO:0000256" key="3">
    <source>
        <dbReference type="ARBA" id="ARBA00022692"/>
    </source>
</evidence>
<organism evidence="13 14">
    <name type="scientific">Mugilogobius chulae</name>
    <name type="common">yellowstripe goby</name>
    <dbReference type="NCBI Taxonomy" id="88201"/>
    <lineage>
        <taxon>Eukaryota</taxon>
        <taxon>Metazoa</taxon>
        <taxon>Chordata</taxon>
        <taxon>Craniata</taxon>
        <taxon>Vertebrata</taxon>
        <taxon>Euteleostomi</taxon>
        <taxon>Actinopterygii</taxon>
        <taxon>Neopterygii</taxon>
        <taxon>Teleostei</taxon>
        <taxon>Neoteleostei</taxon>
        <taxon>Acanthomorphata</taxon>
        <taxon>Gobiaria</taxon>
        <taxon>Gobiiformes</taxon>
        <taxon>Gobioidei</taxon>
        <taxon>Gobiidae</taxon>
        <taxon>Gobionellinae</taxon>
        <taxon>Mugilogobius</taxon>
    </lineage>
</organism>
<dbReference type="Gene3D" id="3.40.50.300">
    <property type="entry name" value="P-loop containing nucleotide triphosphate hydrolases"/>
    <property type="match status" value="1"/>
</dbReference>
<evidence type="ECO:0000256" key="5">
    <source>
        <dbReference type="ARBA" id="ARBA00022989"/>
    </source>
</evidence>
<evidence type="ECO:0000256" key="8">
    <source>
        <dbReference type="ARBA" id="ARBA00023170"/>
    </source>
</evidence>
<sequence length="355" mass="39467">MDNGQEQNANQHPDFRGRARLLTEEIRQGWAKLQVSNLRISDSGKYQCFVQTGAGADYGTLTLTVFAPFKSIDKSVEALADSGEPKQLHLHFPDATATIRIPDDFPVPTKRNTALIVVLCCALSLLAAIILMILLYKFKQKGLRSVSTRDLVDALGRVFTLPKVKRQDSINDEEKAKINQTDVTDRLKTSLKDHYLKWIENLPKETHRDTDSLYNIPGKWRSLLLEGPTGSGKTTAAQMIVSSWTQKPASDLPDHVFYVDGSRANSSLLDEIMTQLSLEDVAAETDLRAALSGGSLLIVDGYTEGNVLFDESLQRLLFDQRGCRVLVTTGLEQSKVREMIGAEATVTLQTPRQKY</sequence>
<comment type="caution">
    <text evidence="13">The sequence shown here is derived from an EMBL/GenBank/DDBJ whole genome shotgun (WGS) entry which is preliminary data.</text>
</comment>
<dbReference type="PANTHER" id="PTHR25466:SF3">
    <property type="entry name" value="PROGRAMMED CELL DEATH 1 LIGAND 1"/>
    <property type="match status" value="1"/>
</dbReference>
<keyword evidence="3 11" id="KW-0812">Transmembrane</keyword>
<keyword evidence="7" id="KW-1015">Disulfide bond</keyword>
<evidence type="ECO:0000259" key="12">
    <source>
        <dbReference type="SMART" id="SM00382"/>
    </source>
</evidence>
<protein>
    <recommendedName>
        <fullName evidence="12">AAA+ ATPase domain-containing protein</fullName>
    </recommendedName>
</protein>
<evidence type="ECO:0000256" key="4">
    <source>
        <dbReference type="ARBA" id="ARBA00022729"/>
    </source>
</evidence>
<dbReference type="AlphaFoldDB" id="A0AAW0NL90"/>
<keyword evidence="6 11" id="KW-0472">Membrane</keyword>
<evidence type="ECO:0000256" key="2">
    <source>
        <dbReference type="ARBA" id="ARBA00022475"/>
    </source>
</evidence>
<feature type="transmembrane region" description="Helical" evidence="11">
    <location>
        <begin position="114"/>
        <end position="136"/>
    </location>
</feature>
<keyword evidence="9" id="KW-0325">Glycoprotein</keyword>
<evidence type="ECO:0000256" key="9">
    <source>
        <dbReference type="ARBA" id="ARBA00023180"/>
    </source>
</evidence>
<dbReference type="InterPro" id="IPR027417">
    <property type="entry name" value="P-loop_NTPase"/>
</dbReference>
<evidence type="ECO:0000256" key="6">
    <source>
        <dbReference type="ARBA" id="ARBA00023136"/>
    </source>
</evidence>
<dbReference type="InterPro" id="IPR051713">
    <property type="entry name" value="T-cell_Activation_Regulation"/>
</dbReference>
<dbReference type="GO" id="GO:0042130">
    <property type="term" value="P:negative regulation of T cell proliferation"/>
    <property type="evidence" value="ECO:0007669"/>
    <property type="project" value="TreeGrafter"/>
</dbReference>
<dbReference type="SUPFAM" id="SSF48726">
    <property type="entry name" value="Immunoglobulin"/>
    <property type="match status" value="1"/>
</dbReference>
<dbReference type="SMART" id="SM00382">
    <property type="entry name" value="AAA"/>
    <property type="match status" value="1"/>
</dbReference>
<feature type="domain" description="AAA+ ATPase" evidence="12">
    <location>
        <begin position="219"/>
        <end position="354"/>
    </location>
</feature>
<dbReference type="GO" id="GO:0009897">
    <property type="term" value="C:external side of plasma membrane"/>
    <property type="evidence" value="ECO:0007669"/>
    <property type="project" value="TreeGrafter"/>
</dbReference>
<accession>A0AAW0NL90</accession>
<evidence type="ECO:0000313" key="13">
    <source>
        <dbReference type="EMBL" id="KAK7896269.1"/>
    </source>
</evidence>
<dbReference type="GO" id="GO:0071222">
    <property type="term" value="P:cellular response to lipopolysaccharide"/>
    <property type="evidence" value="ECO:0007669"/>
    <property type="project" value="TreeGrafter"/>
</dbReference>
<dbReference type="GO" id="GO:0031295">
    <property type="term" value="P:T cell costimulation"/>
    <property type="evidence" value="ECO:0007669"/>
    <property type="project" value="TreeGrafter"/>
</dbReference>
<dbReference type="Pfam" id="PF05729">
    <property type="entry name" value="NACHT"/>
    <property type="match status" value="1"/>
</dbReference>
<keyword evidence="5 11" id="KW-1133">Transmembrane helix</keyword>
<keyword evidence="14" id="KW-1185">Reference proteome</keyword>
<comment type="subcellular location">
    <subcellularLocation>
        <location evidence="1">Cell membrane</location>
        <topology evidence="1">Single-pass type I membrane protein</topology>
    </subcellularLocation>
</comment>
<evidence type="ECO:0000313" key="14">
    <source>
        <dbReference type="Proteomes" id="UP001460270"/>
    </source>
</evidence>